<proteinExistence type="predicted"/>
<feature type="compositionally biased region" description="Basic and acidic residues" evidence="1">
    <location>
        <begin position="1"/>
        <end position="14"/>
    </location>
</feature>
<organism evidence="2 3">
    <name type="scientific">Haemonchus contortus</name>
    <name type="common">Barber pole worm</name>
    <dbReference type="NCBI Taxonomy" id="6289"/>
    <lineage>
        <taxon>Eukaryota</taxon>
        <taxon>Metazoa</taxon>
        <taxon>Ecdysozoa</taxon>
        <taxon>Nematoda</taxon>
        <taxon>Chromadorea</taxon>
        <taxon>Rhabditida</taxon>
        <taxon>Rhabditina</taxon>
        <taxon>Rhabditomorpha</taxon>
        <taxon>Strongyloidea</taxon>
        <taxon>Trichostrongylidae</taxon>
        <taxon>Haemonchus</taxon>
    </lineage>
</organism>
<evidence type="ECO:0000313" key="2">
    <source>
        <dbReference type="Proteomes" id="UP000025227"/>
    </source>
</evidence>
<feature type="region of interest" description="Disordered" evidence="1">
    <location>
        <begin position="1"/>
        <end position="29"/>
    </location>
</feature>
<accession>A0A7I4Z401</accession>
<name>A0A7I4Z401_HAECO</name>
<sequence>MRSSELRQRTKMKDAAFTPRNRPSGGPDWLCDTVVTVGPGRLLTGSLGTSKSPRKVASAMVSQNPERNECDRDESYASCPSSEGNAVDYFQESNGVVLMSGQGNR</sequence>
<evidence type="ECO:0000313" key="3">
    <source>
        <dbReference type="WBParaSite" id="HCON_00168740-00001"/>
    </source>
</evidence>
<reference evidence="3" key="1">
    <citation type="submission" date="2020-12" db="UniProtKB">
        <authorList>
            <consortium name="WormBaseParasite"/>
        </authorList>
    </citation>
    <scope>IDENTIFICATION</scope>
    <source>
        <strain evidence="3">MHco3</strain>
    </source>
</reference>
<protein>
    <submittedName>
        <fullName evidence="3">Uncharacterized protein</fullName>
    </submittedName>
</protein>
<feature type="compositionally biased region" description="Basic and acidic residues" evidence="1">
    <location>
        <begin position="66"/>
        <end position="75"/>
    </location>
</feature>
<dbReference type="WBParaSite" id="HCON_00168740-00001">
    <property type="protein sequence ID" value="HCON_00168740-00001"/>
    <property type="gene ID" value="HCON_00168740"/>
</dbReference>
<dbReference type="AlphaFoldDB" id="A0A7I4Z401"/>
<keyword evidence="2" id="KW-1185">Reference proteome</keyword>
<dbReference type="Proteomes" id="UP000025227">
    <property type="component" value="Unplaced"/>
</dbReference>
<evidence type="ECO:0000256" key="1">
    <source>
        <dbReference type="SAM" id="MobiDB-lite"/>
    </source>
</evidence>
<feature type="region of interest" description="Disordered" evidence="1">
    <location>
        <begin position="44"/>
        <end position="84"/>
    </location>
</feature>